<evidence type="ECO:0000313" key="1">
    <source>
        <dbReference type="EMBL" id="KAJ8911511.1"/>
    </source>
</evidence>
<dbReference type="EMBL" id="JANEYG010000185">
    <property type="protein sequence ID" value="KAJ8911511.1"/>
    <property type="molecule type" value="Genomic_DNA"/>
</dbReference>
<reference evidence="1 2" key="1">
    <citation type="journal article" date="2023" name="Insect Mol. Biol.">
        <title>Genome sequencing provides insights into the evolution of gene families encoding plant cell wall-degrading enzymes in longhorned beetles.</title>
        <authorList>
            <person name="Shin N.R."/>
            <person name="Okamura Y."/>
            <person name="Kirsch R."/>
            <person name="Pauchet Y."/>
        </authorList>
    </citation>
    <scope>NUCLEOTIDE SEQUENCE [LARGE SCALE GENOMIC DNA]</scope>
    <source>
        <strain evidence="1">EAD_L_NR</strain>
    </source>
</reference>
<sequence>MLCPEVWHFNEPRSEFKLRSISSEHNLLSDTNINTFYFNHLVSVTVPDSLRIPEALTEKLTLDCDYYMIYDLNPSDLLNTSFLKFFVKSGDLMLLSINTRIDCDNCIGIIPTGQLVLSVNKATFQRLGIEGGISKTTKKGKDKY</sequence>
<protein>
    <submittedName>
        <fullName evidence="1">Uncharacterized protein</fullName>
    </submittedName>
</protein>
<keyword evidence="2" id="KW-1185">Reference proteome</keyword>
<dbReference type="Pfam" id="PF08584">
    <property type="entry name" value="Ribonuc_P_40"/>
    <property type="match status" value="1"/>
</dbReference>
<dbReference type="InterPro" id="IPR013893">
    <property type="entry name" value="RNase_P_Rpp40"/>
</dbReference>
<dbReference type="GO" id="GO:0000171">
    <property type="term" value="F:ribonuclease MRP activity"/>
    <property type="evidence" value="ECO:0007669"/>
    <property type="project" value="TreeGrafter"/>
</dbReference>
<dbReference type="GO" id="GO:0030681">
    <property type="term" value="C:multimeric ribonuclease P complex"/>
    <property type="evidence" value="ECO:0007669"/>
    <property type="project" value="TreeGrafter"/>
</dbReference>
<proteinExistence type="predicted"/>
<dbReference type="AlphaFoldDB" id="A0AAV8VBU0"/>
<organism evidence="1 2">
    <name type="scientific">Exocentrus adspersus</name>
    <dbReference type="NCBI Taxonomy" id="1586481"/>
    <lineage>
        <taxon>Eukaryota</taxon>
        <taxon>Metazoa</taxon>
        <taxon>Ecdysozoa</taxon>
        <taxon>Arthropoda</taxon>
        <taxon>Hexapoda</taxon>
        <taxon>Insecta</taxon>
        <taxon>Pterygota</taxon>
        <taxon>Neoptera</taxon>
        <taxon>Endopterygota</taxon>
        <taxon>Coleoptera</taxon>
        <taxon>Polyphaga</taxon>
        <taxon>Cucujiformia</taxon>
        <taxon>Chrysomeloidea</taxon>
        <taxon>Cerambycidae</taxon>
        <taxon>Lamiinae</taxon>
        <taxon>Acanthocinini</taxon>
        <taxon>Exocentrus</taxon>
    </lineage>
</organism>
<feature type="non-terminal residue" evidence="1">
    <location>
        <position position="144"/>
    </location>
</feature>
<name>A0AAV8VBU0_9CUCU</name>
<evidence type="ECO:0000313" key="2">
    <source>
        <dbReference type="Proteomes" id="UP001159042"/>
    </source>
</evidence>
<dbReference type="Proteomes" id="UP001159042">
    <property type="component" value="Unassembled WGS sequence"/>
</dbReference>
<gene>
    <name evidence="1" type="ORF">NQ315_014436</name>
</gene>
<dbReference type="PANTHER" id="PTHR15396">
    <property type="entry name" value="RIBONUCLEASE P PROTEIN SUBUNIT P40"/>
    <property type="match status" value="1"/>
</dbReference>
<comment type="caution">
    <text evidence="1">The sequence shown here is derived from an EMBL/GenBank/DDBJ whole genome shotgun (WGS) entry which is preliminary data.</text>
</comment>
<dbReference type="PANTHER" id="PTHR15396:SF1">
    <property type="entry name" value="RIBONUCLEASE P PROTEIN SUBUNIT P40"/>
    <property type="match status" value="1"/>
</dbReference>
<dbReference type="GO" id="GO:0000172">
    <property type="term" value="C:ribonuclease MRP complex"/>
    <property type="evidence" value="ECO:0007669"/>
    <property type="project" value="TreeGrafter"/>
</dbReference>
<dbReference type="GO" id="GO:0000447">
    <property type="term" value="P:endonucleolytic cleavage in ITS1 to separate SSU-rRNA from 5.8S rRNA and LSU-rRNA from tricistronic rRNA transcript (SSU-rRNA, 5.8S rRNA, LSU-rRNA)"/>
    <property type="evidence" value="ECO:0007669"/>
    <property type="project" value="TreeGrafter"/>
</dbReference>
<dbReference type="GO" id="GO:0004526">
    <property type="term" value="F:ribonuclease P activity"/>
    <property type="evidence" value="ECO:0007669"/>
    <property type="project" value="TreeGrafter"/>
</dbReference>
<accession>A0AAV8VBU0</accession>
<dbReference type="GO" id="GO:0001682">
    <property type="term" value="P:tRNA 5'-leader removal"/>
    <property type="evidence" value="ECO:0007669"/>
    <property type="project" value="InterPro"/>
</dbReference>